<evidence type="ECO:0000313" key="1">
    <source>
        <dbReference type="EMBL" id="AWV98740.1"/>
    </source>
</evidence>
<name>A0A2Z4GCC6_9BACT</name>
<evidence type="ECO:0000313" key="2">
    <source>
        <dbReference type="Proteomes" id="UP000249873"/>
    </source>
</evidence>
<gene>
    <name evidence="1" type="ORF">DJ013_11375</name>
</gene>
<proteinExistence type="predicted"/>
<accession>A0A2Z4GCC6</accession>
<organism evidence="1 2">
    <name type="scientific">Arcticibacterium luteifluviistationis</name>
    <dbReference type="NCBI Taxonomy" id="1784714"/>
    <lineage>
        <taxon>Bacteria</taxon>
        <taxon>Pseudomonadati</taxon>
        <taxon>Bacteroidota</taxon>
        <taxon>Cytophagia</taxon>
        <taxon>Cytophagales</taxon>
        <taxon>Leadbetterellaceae</taxon>
        <taxon>Arcticibacterium</taxon>
    </lineage>
</organism>
<dbReference type="KEGG" id="als:DJ013_11375"/>
<keyword evidence="2" id="KW-1185">Reference proteome</keyword>
<dbReference type="EMBL" id="CP029480">
    <property type="protein sequence ID" value="AWV98740.1"/>
    <property type="molecule type" value="Genomic_DNA"/>
</dbReference>
<dbReference type="RefSeq" id="WP_111371933.1">
    <property type="nucleotide sequence ID" value="NZ_CP029480.1"/>
</dbReference>
<sequence>MKSIVSLVLVVLLDACGENNIKPKELEGKWENAYEKRIKDEKGQWTGWTPVTNYILLPSLEFTSDGDVYGLGKLQMAAVLLQNTT</sequence>
<reference evidence="1 2" key="1">
    <citation type="submission" date="2018-05" db="EMBL/GenBank/DDBJ databases">
        <title>Complete genome sequence of Arcticibacterium luteifluviistationis SM1504T, a cytophagaceae bacterium isolated from Arctic surface seawater.</title>
        <authorList>
            <person name="Li Y."/>
            <person name="Qin Q.-L."/>
        </authorList>
    </citation>
    <scope>NUCLEOTIDE SEQUENCE [LARGE SCALE GENOMIC DNA]</scope>
    <source>
        <strain evidence="1 2">SM1504</strain>
    </source>
</reference>
<dbReference type="AlphaFoldDB" id="A0A2Z4GCC6"/>
<protein>
    <submittedName>
        <fullName evidence="1">Uncharacterized protein</fullName>
    </submittedName>
</protein>
<dbReference type="Proteomes" id="UP000249873">
    <property type="component" value="Chromosome"/>
</dbReference>